<feature type="compositionally biased region" description="Basic and acidic residues" evidence="1">
    <location>
        <begin position="102"/>
        <end position="134"/>
    </location>
</feature>
<gene>
    <name evidence="2" type="ORF">NDU88_004957</name>
</gene>
<reference evidence="2" key="1">
    <citation type="journal article" date="2022" name="bioRxiv">
        <title>Sequencing and chromosome-scale assembly of the giantPleurodeles waltlgenome.</title>
        <authorList>
            <person name="Brown T."/>
            <person name="Elewa A."/>
            <person name="Iarovenko S."/>
            <person name="Subramanian E."/>
            <person name="Araus A.J."/>
            <person name="Petzold A."/>
            <person name="Susuki M."/>
            <person name="Suzuki K.-i.T."/>
            <person name="Hayashi T."/>
            <person name="Toyoda A."/>
            <person name="Oliveira C."/>
            <person name="Osipova E."/>
            <person name="Leigh N.D."/>
            <person name="Simon A."/>
            <person name="Yun M.H."/>
        </authorList>
    </citation>
    <scope>NUCLEOTIDE SEQUENCE</scope>
    <source>
        <strain evidence="2">20211129_DDA</strain>
        <tissue evidence="2">Liver</tissue>
    </source>
</reference>
<evidence type="ECO:0000313" key="3">
    <source>
        <dbReference type="Proteomes" id="UP001066276"/>
    </source>
</evidence>
<organism evidence="2 3">
    <name type="scientific">Pleurodeles waltl</name>
    <name type="common">Iberian ribbed newt</name>
    <dbReference type="NCBI Taxonomy" id="8319"/>
    <lineage>
        <taxon>Eukaryota</taxon>
        <taxon>Metazoa</taxon>
        <taxon>Chordata</taxon>
        <taxon>Craniata</taxon>
        <taxon>Vertebrata</taxon>
        <taxon>Euteleostomi</taxon>
        <taxon>Amphibia</taxon>
        <taxon>Batrachia</taxon>
        <taxon>Caudata</taxon>
        <taxon>Salamandroidea</taxon>
        <taxon>Salamandridae</taxon>
        <taxon>Pleurodelinae</taxon>
        <taxon>Pleurodeles</taxon>
    </lineage>
</organism>
<comment type="caution">
    <text evidence="2">The sequence shown here is derived from an EMBL/GenBank/DDBJ whole genome shotgun (WGS) entry which is preliminary data.</text>
</comment>
<proteinExistence type="predicted"/>
<feature type="region of interest" description="Disordered" evidence="1">
    <location>
        <begin position="51"/>
        <end position="156"/>
    </location>
</feature>
<name>A0AAV7VIK5_PLEWA</name>
<accession>A0AAV7VIK5</accession>
<evidence type="ECO:0000256" key="1">
    <source>
        <dbReference type="SAM" id="MobiDB-lite"/>
    </source>
</evidence>
<dbReference type="AlphaFoldDB" id="A0AAV7VIK5"/>
<keyword evidence="3" id="KW-1185">Reference proteome</keyword>
<feature type="compositionally biased region" description="Basic and acidic residues" evidence="1">
    <location>
        <begin position="55"/>
        <end position="77"/>
    </location>
</feature>
<protein>
    <submittedName>
        <fullName evidence="2">Uncharacterized protein</fullName>
    </submittedName>
</protein>
<dbReference type="Proteomes" id="UP001066276">
    <property type="component" value="Chromosome 2_1"/>
</dbReference>
<sequence length="306" mass="33682">MHVSLNVVISYFLAAERINQWVDDRIAHDEDEVHVKVRHEAHTVRVLGAGDVENEVEKEGRPAHHEHPQQDGQRDGALHVGALADGAPAGQDGNALHVQPGQHEHVHVEGRHERQHGKEHADEADDDHGAVRVDDEQDAGDGARGPDAGDDDHRPLHRHDVVVLQRVEDGEVPVYRYREQAADGGQQGAADHRVEHVVDVDGEVGRPRLGVVQKGDDYGLGPVGQAHEHVCNGQAADKKVHGRVKVLVLGDRDDHRDVFQQAHYAQDHKHLRGHKKLLVAPFGIVTLSGRLVSSPHLRPMAMIPEV</sequence>
<dbReference type="EMBL" id="JANPWB010000003">
    <property type="protein sequence ID" value="KAJ1201142.1"/>
    <property type="molecule type" value="Genomic_DNA"/>
</dbReference>
<evidence type="ECO:0000313" key="2">
    <source>
        <dbReference type="EMBL" id="KAJ1201142.1"/>
    </source>
</evidence>